<dbReference type="EMBL" id="BAVB01000379">
    <property type="protein sequence ID" value="GAE52820.1"/>
    <property type="molecule type" value="Genomic_DNA"/>
</dbReference>
<evidence type="ECO:0000313" key="2">
    <source>
        <dbReference type="EMBL" id="GAE52820.1"/>
    </source>
</evidence>
<sequence>MFNNTNMPILLRKVVAGHACGAWAVRRVEEVALPAAGGALLPATALHADAAGIATRGAFCISGLPHANQRSAGLTGHRCAARAVLTIVQPIAQPSHAARHASLDAPQRAAPKTRMPTRGASACWPRLTA</sequence>
<reference evidence="2 3" key="1">
    <citation type="submission" date="2014-01" db="EMBL/GenBank/DDBJ databases">
        <title>Genome sequence and analysis of Xanthomonas arboricola pv. pruni.</title>
        <authorList>
            <person name="Fujikawa T."/>
            <person name="Nakazono-Nagaoka E."/>
        </authorList>
    </citation>
    <scope>NUCLEOTIDE SEQUENCE [LARGE SCALE GENOMIC DNA]</scope>
    <source>
        <strain evidence="3">MAFF 311562</strain>
    </source>
</reference>
<comment type="caution">
    <text evidence="2">The sequence shown here is derived from an EMBL/GenBank/DDBJ whole genome shotgun (WGS) entry which is preliminary data.</text>
</comment>
<name>W4S883_9XANT</name>
<dbReference type="Proteomes" id="UP000019143">
    <property type="component" value="Unassembled WGS sequence"/>
</dbReference>
<organism evidence="2 3">
    <name type="scientific">Xanthomonas arboricola pv. pruni str. MAFF 311562</name>
    <dbReference type="NCBI Taxonomy" id="1414836"/>
    <lineage>
        <taxon>Bacteria</taxon>
        <taxon>Pseudomonadati</taxon>
        <taxon>Pseudomonadota</taxon>
        <taxon>Gammaproteobacteria</taxon>
        <taxon>Lysobacterales</taxon>
        <taxon>Lysobacteraceae</taxon>
        <taxon>Xanthomonas</taxon>
    </lineage>
</organism>
<dbReference type="AlphaFoldDB" id="W4S883"/>
<gene>
    <name evidence="2" type="ORF">XPU_4352</name>
</gene>
<protein>
    <submittedName>
        <fullName evidence="2">Uncharacterized protein</fullName>
    </submittedName>
</protein>
<proteinExistence type="predicted"/>
<accession>W4S883</accession>
<feature type="region of interest" description="Disordered" evidence="1">
    <location>
        <begin position="98"/>
        <end position="129"/>
    </location>
</feature>
<evidence type="ECO:0000256" key="1">
    <source>
        <dbReference type="SAM" id="MobiDB-lite"/>
    </source>
</evidence>
<evidence type="ECO:0000313" key="3">
    <source>
        <dbReference type="Proteomes" id="UP000019143"/>
    </source>
</evidence>